<dbReference type="GeneID" id="87839838"/>
<feature type="chain" id="PRO_5042291557" description="Secreted protein" evidence="1">
    <location>
        <begin position="19"/>
        <end position="74"/>
    </location>
</feature>
<dbReference type="RefSeq" id="XP_062664622.1">
    <property type="nucleotide sequence ID" value="XM_062802890.1"/>
</dbReference>
<organism evidence="2 3">
    <name type="scientific">Chaetomium fimeti</name>
    <dbReference type="NCBI Taxonomy" id="1854472"/>
    <lineage>
        <taxon>Eukaryota</taxon>
        <taxon>Fungi</taxon>
        <taxon>Dikarya</taxon>
        <taxon>Ascomycota</taxon>
        <taxon>Pezizomycotina</taxon>
        <taxon>Sordariomycetes</taxon>
        <taxon>Sordariomycetidae</taxon>
        <taxon>Sordariales</taxon>
        <taxon>Chaetomiaceae</taxon>
        <taxon>Chaetomium</taxon>
    </lineage>
</organism>
<feature type="signal peptide" evidence="1">
    <location>
        <begin position="1"/>
        <end position="18"/>
    </location>
</feature>
<keyword evidence="1" id="KW-0732">Signal</keyword>
<dbReference type="Proteomes" id="UP001278766">
    <property type="component" value="Unassembled WGS sequence"/>
</dbReference>
<evidence type="ECO:0000313" key="2">
    <source>
        <dbReference type="EMBL" id="KAK3301108.1"/>
    </source>
</evidence>
<keyword evidence="3" id="KW-1185">Reference proteome</keyword>
<reference evidence="2" key="1">
    <citation type="journal article" date="2023" name="Mol. Phylogenet. Evol.">
        <title>Genome-scale phylogeny and comparative genomics of the fungal order Sordariales.</title>
        <authorList>
            <person name="Hensen N."/>
            <person name="Bonometti L."/>
            <person name="Westerberg I."/>
            <person name="Brannstrom I.O."/>
            <person name="Guillou S."/>
            <person name="Cros-Aarteil S."/>
            <person name="Calhoun S."/>
            <person name="Haridas S."/>
            <person name="Kuo A."/>
            <person name="Mondo S."/>
            <person name="Pangilinan J."/>
            <person name="Riley R."/>
            <person name="LaButti K."/>
            <person name="Andreopoulos B."/>
            <person name="Lipzen A."/>
            <person name="Chen C."/>
            <person name="Yan M."/>
            <person name="Daum C."/>
            <person name="Ng V."/>
            <person name="Clum A."/>
            <person name="Steindorff A."/>
            <person name="Ohm R.A."/>
            <person name="Martin F."/>
            <person name="Silar P."/>
            <person name="Natvig D.O."/>
            <person name="Lalanne C."/>
            <person name="Gautier V."/>
            <person name="Ament-Velasquez S.L."/>
            <person name="Kruys A."/>
            <person name="Hutchinson M.I."/>
            <person name="Powell A.J."/>
            <person name="Barry K."/>
            <person name="Miller A.N."/>
            <person name="Grigoriev I.V."/>
            <person name="Debuchy R."/>
            <person name="Gladieux P."/>
            <person name="Hiltunen Thoren M."/>
            <person name="Johannesson H."/>
        </authorList>
    </citation>
    <scope>NUCLEOTIDE SEQUENCE</scope>
    <source>
        <strain evidence="2">CBS 168.71</strain>
    </source>
</reference>
<comment type="caution">
    <text evidence="2">The sequence shown here is derived from an EMBL/GenBank/DDBJ whole genome shotgun (WGS) entry which is preliminary data.</text>
</comment>
<proteinExistence type="predicted"/>
<dbReference type="EMBL" id="JAUEPN010000001">
    <property type="protein sequence ID" value="KAK3301108.1"/>
    <property type="molecule type" value="Genomic_DNA"/>
</dbReference>
<dbReference type="AlphaFoldDB" id="A0AAE0HQZ0"/>
<evidence type="ECO:0000256" key="1">
    <source>
        <dbReference type="SAM" id="SignalP"/>
    </source>
</evidence>
<gene>
    <name evidence="2" type="ORF">B0H64DRAFT_382622</name>
</gene>
<evidence type="ECO:0008006" key="4">
    <source>
        <dbReference type="Google" id="ProtNLM"/>
    </source>
</evidence>
<accession>A0AAE0HQZ0</accession>
<sequence length="74" mass="8214">MPFVVAAHLLIDFFCAEAILHRVRVQSRGDLTMNRGTSHHSTDTSYSALVISFLISELSRCSGPFPFSSLEVPF</sequence>
<protein>
    <recommendedName>
        <fullName evidence="4">Secreted protein</fullName>
    </recommendedName>
</protein>
<evidence type="ECO:0000313" key="3">
    <source>
        <dbReference type="Proteomes" id="UP001278766"/>
    </source>
</evidence>
<reference evidence="2" key="2">
    <citation type="submission" date="2023-06" db="EMBL/GenBank/DDBJ databases">
        <authorList>
            <consortium name="Lawrence Berkeley National Laboratory"/>
            <person name="Haridas S."/>
            <person name="Hensen N."/>
            <person name="Bonometti L."/>
            <person name="Westerberg I."/>
            <person name="Brannstrom I.O."/>
            <person name="Guillou S."/>
            <person name="Cros-Aarteil S."/>
            <person name="Calhoun S."/>
            <person name="Kuo A."/>
            <person name="Mondo S."/>
            <person name="Pangilinan J."/>
            <person name="Riley R."/>
            <person name="Labutti K."/>
            <person name="Andreopoulos B."/>
            <person name="Lipzen A."/>
            <person name="Chen C."/>
            <person name="Yanf M."/>
            <person name="Daum C."/>
            <person name="Ng V."/>
            <person name="Clum A."/>
            <person name="Steindorff A."/>
            <person name="Ohm R."/>
            <person name="Martin F."/>
            <person name="Silar P."/>
            <person name="Natvig D."/>
            <person name="Lalanne C."/>
            <person name="Gautier V."/>
            <person name="Ament-Velasquez S.L."/>
            <person name="Kruys A."/>
            <person name="Hutchinson M.I."/>
            <person name="Powell A.J."/>
            <person name="Barry K."/>
            <person name="Miller A.N."/>
            <person name="Grigoriev I.V."/>
            <person name="Debuchy R."/>
            <person name="Gladieux P."/>
            <person name="Thoren M.H."/>
            <person name="Johannesson H."/>
        </authorList>
    </citation>
    <scope>NUCLEOTIDE SEQUENCE</scope>
    <source>
        <strain evidence="2">CBS 168.71</strain>
    </source>
</reference>
<name>A0AAE0HQZ0_9PEZI</name>